<dbReference type="AlphaFoldDB" id="E9DA72"/>
<proteinExistence type="predicted"/>
<dbReference type="Proteomes" id="UP000002497">
    <property type="component" value="Unassembled WGS sequence"/>
</dbReference>
<dbReference type="HOGENOM" id="CLU_2183697_0_0_1"/>
<organism evidence="2">
    <name type="scientific">Coccidioides posadasii (strain RMSCC 757 / Silveira)</name>
    <name type="common">Valley fever fungus</name>
    <dbReference type="NCBI Taxonomy" id="443226"/>
    <lineage>
        <taxon>Eukaryota</taxon>
        <taxon>Fungi</taxon>
        <taxon>Dikarya</taxon>
        <taxon>Ascomycota</taxon>
        <taxon>Pezizomycotina</taxon>
        <taxon>Eurotiomycetes</taxon>
        <taxon>Eurotiomycetidae</taxon>
        <taxon>Onygenales</taxon>
        <taxon>Onygenaceae</taxon>
        <taxon>Coccidioides</taxon>
    </lineage>
</organism>
<dbReference type="EMBL" id="GL636496">
    <property type="protein sequence ID" value="EFW16803.1"/>
    <property type="molecule type" value="Genomic_DNA"/>
</dbReference>
<reference evidence="2" key="2">
    <citation type="submission" date="2010-03" db="EMBL/GenBank/DDBJ databases">
        <title>The genome sequence of Coccidioides posadasii strain Silveira.</title>
        <authorList>
            <consortium name="The Broad Institute Genome Sequencing Center for Infectious Disease"/>
            <person name="Neafsey D."/>
            <person name="Orbach M."/>
            <person name="Henn M.R."/>
            <person name="Cole G.T."/>
            <person name="Galgiani J."/>
            <person name="Gardner M.J."/>
            <person name="Kirkland T.N."/>
            <person name="Taylor J.W."/>
            <person name="Young S.K."/>
            <person name="Zeng Q."/>
            <person name="Koehrsen M."/>
            <person name="Alvarado L."/>
            <person name="Berlin A."/>
            <person name="Borenstein D."/>
            <person name="Chapman S.B."/>
            <person name="Chen Z."/>
            <person name="Engels R."/>
            <person name="Freedman E."/>
            <person name="Gellesch M."/>
            <person name="Goldberg J."/>
            <person name="Griggs A."/>
            <person name="Gujja S."/>
            <person name="Heilman E."/>
            <person name="Heiman D."/>
            <person name="Howarth C."/>
            <person name="Jen D."/>
            <person name="Larson L."/>
            <person name="Mehta T."/>
            <person name="Neiman D."/>
            <person name="Park D."/>
            <person name="Pearson M."/>
            <person name="Richards J."/>
            <person name="Roberts A."/>
            <person name="Saif S."/>
            <person name="Shea T."/>
            <person name="Shenoy N."/>
            <person name="Sisk P."/>
            <person name="Stolte C."/>
            <person name="Sykes S."/>
            <person name="Walk T."/>
            <person name="White J."/>
            <person name="Yandava C."/>
            <person name="Haas B."/>
            <person name="Nusbaum C."/>
            <person name="Birren B."/>
        </authorList>
    </citation>
    <scope>NUCLEOTIDE SEQUENCE [LARGE SCALE GENOMIC DNA]</scope>
    <source>
        <strain evidence="2">RMSCC 757 / Silveira</strain>
    </source>
</reference>
<gene>
    <name evidence="1" type="ORF">CPSG_06762</name>
</gene>
<reference evidence="2" key="1">
    <citation type="journal article" date="2010" name="Genome Res.">
        <title>Population genomic sequencing of Coccidioides fungi reveals recent hybridization and transposon control.</title>
        <authorList>
            <person name="Neafsey D.E."/>
            <person name="Barker B.M."/>
            <person name="Sharpton T.J."/>
            <person name="Stajich J.E."/>
            <person name="Park D.J."/>
            <person name="Whiston E."/>
            <person name="Hung C.-Y."/>
            <person name="McMahan C."/>
            <person name="White J."/>
            <person name="Sykes S."/>
            <person name="Heiman D."/>
            <person name="Young S."/>
            <person name="Zeng Q."/>
            <person name="Abouelleil A."/>
            <person name="Aftuck L."/>
            <person name="Bessette D."/>
            <person name="Brown A."/>
            <person name="FitzGerald M."/>
            <person name="Lui A."/>
            <person name="Macdonald J.P."/>
            <person name="Priest M."/>
            <person name="Orbach M.J."/>
            <person name="Galgiani J.N."/>
            <person name="Kirkland T.N."/>
            <person name="Cole G.T."/>
            <person name="Birren B.W."/>
            <person name="Henn M.R."/>
            <person name="Taylor J.W."/>
            <person name="Rounsley S.D."/>
        </authorList>
    </citation>
    <scope>NUCLEOTIDE SEQUENCE [LARGE SCALE GENOMIC DNA]</scope>
    <source>
        <strain evidence="2">RMSCC 757 / Silveira</strain>
    </source>
</reference>
<accession>E9DA72</accession>
<dbReference type="VEuPathDB" id="FungiDB:CPSG_06762"/>
<evidence type="ECO:0000313" key="2">
    <source>
        <dbReference type="Proteomes" id="UP000002497"/>
    </source>
</evidence>
<keyword evidence="2" id="KW-1185">Reference proteome</keyword>
<evidence type="ECO:0000313" key="1">
    <source>
        <dbReference type="EMBL" id="EFW16803.1"/>
    </source>
</evidence>
<protein>
    <submittedName>
        <fullName evidence="1">Predicted protein</fullName>
    </submittedName>
</protein>
<name>E9DA72_COCPS</name>
<sequence>MMMCEKYKKVFCLEETGAVMLTTTYHIPSPFITCVRSATALILTTGLTSIGWEFTGYMAAQWKYLVLKKNQEAKRARSKFNGVMILSNEDLRRQVFADETLNTAFITAA</sequence>